<accession>A0ABT0AWD3</accession>
<comment type="caution">
    <text evidence="1">The sequence shown here is derived from an EMBL/GenBank/DDBJ whole genome shotgun (WGS) entry which is preliminary data.</text>
</comment>
<keyword evidence="2" id="KW-1185">Reference proteome</keyword>
<reference evidence="1" key="1">
    <citation type="submission" date="2022-03" db="EMBL/GenBank/DDBJ databases">
        <title>Identification of a novel bacterium isolated from mangrove sediments.</title>
        <authorList>
            <person name="Pan X."/>
        </authorList>
    </citation>
    <scope>NUCLEOTIDE SEQUENCE</scope>
    <source>
        <strain evidence="1">B2580</strain>
    </source>
</reference>
<evidence type="ECO:0000313" key="1">
    <source>
        <dbReference type="EMBL" id="MCJ2177115.1"/>
    </source>
</evidence>
<protein>
    <submittedName>
        <fullName evidence="1">Uncharacterized protein</fullName>
    </submittedName>
</protein>
<sequence length="198" mass="21350">MAESAPATIAGQYDGSQTEMAAHLELGEDGRYRYALSYGAVDEYSQGTWTSTGSSIVLTSDPVEAPRFDFLGEKARAAPKGALAVQLEVPEALPLSLFSAVVTLADGSTFASDFSDGGLIIPLENGKEPVSIMLALPIFEVQGETVLVARPAGKRLEFVFQPNALGFKIFDHAILPEREGAFMIQRYGRDVAFRRTED</sequence>
<proteinExistence type="predicted"/>
<dbReference type="EMBL" id="JALHLE010000001">
    <property type="protein sequence ID" value="MCJ2177115.1"/>
    <property type="molecule type" value="Genomic_DNA"/>
</dbReference>
<evidence type="ECO:0000313" key="2">
    <source>
        <dbReference type="Proteomes" id="UP001162880"/>
    </source>
</evidence>
<dbReference type="RefSeq" id="WP_243989851.1">
    <property type="nucleotide sequence ID" value="NZ_JALHLE010000001.1"/>
</dbReference>
<gene>
    <name evidence="1" type="ORF">MTR64_00920</name>
</gene>
<name>A0ABT0AWD3_9SPHN</name>
<organism evidence="1 2">
    <name type="scientific">Novosphingobium album</name>
    <name type="common">ex Hu et al. 2023</name>
    <dbReference type="NCBI Taxonomy" id="2930093"/>
    <lineage>
        <taxon>Bacteria</taxon>
        <taxon>Pseudomonadati</taxon>
        <taxon>Pseudomonadota</taxon>
        <taxon>Alphaproteobacteria</taxon>
        <taxon>Sphingomonadales</taxon>
        <taxon>Sphingomonadaceae</taxon>
        <taxon>Novosphingobium</taxon>
    </lineage>
</organism>
<dbReference type="Proteomes" id="UP001162880">
    <property type="component" value="Unassembled WGS sequence"/>
</dbReference>